<keyword evidence="2" id="KW-1185">Reference proteome</keyword>
<sequence>MLIFSLLSTSAVIFTVASIYTARDVTFEKVMSVVPKVWHRLFVTFLCTFVALLAYNLMALAVLILLALANVALAIFSKLIIFYIVGLLYLCIVWQLANVVSVLEESYGFVAMTKSMKLLKGKLWLAMFFSLTLNVPSFLVRLFLEIVVVDDGWKLGSSVDRTTYEIVCFLLISVLFLFSQVIPTVPYFVCKSYHHENIDKSALSDHLEFVYHVEYAPLKTKGVQLEQSHV</sequence>
<gene>
    <name evidence="1" type="ORF">L6164_030409</name>
</gene>
<protein>
    <submittedName>
        <fullName evidence="1">Uncharacterized protein</fullName>
    </submittedName>
</protein>
<proteinExistence type="predicted"/>
<dbReference type="Proteomes" id="UP000828941">
    <property type="component" value="Chromosome 12"/>
</dbReference>
<accession>A0ACB9LCQ0</accession>
<evidence type="ECO:0000313" key="1">
    <source>
        <dbReference type="EMBL" id="KAI4307197.1"/>
    </source>
</evidence>
<name>A0ACB9LCQ0_BAUVA</name>
<organism evidence="1 2">
    <name type="scientific">Bauhinia variegata</name>
    <name type="common">Purple orchid tree</name>
    <name type="synonym">Phanera variegata</name>
    <dbReference type="NCBI Taxonomy" id="167791"/>
    <lineage>
        <taxon>Eukaryota</taxon>
        <taxon>Viridiplantae</taxon>
        <taxon>Streptophyta</taxon>
        <taxon>Embryophyta</taxon>
        <taxon>Tracheophyta</taxon>
        <taxon>Spermatophyta</taxon>
        <taxon>Magnoliopsida</taxon>
        <taxon>eudicotyledons</taxon>
        <taxon>Gunneridae</taxon>
        <taxon>Pentapetalae</taxon>
        <taxon>rosids</taxon>
        <taxon>fabids</taxon>
        <taxon>Fabales</taxon>
        <taxon>Fabaceae</taxon>
        <taxon>Cercidoideae</taxon>
        <taxon>Cercideae</taxon>
        <taxon>Bauhiniinae</taxon>
        <taxon>Bauhinia</taxon>
    </lineage>
</organism>
<evidence type="ECO:0000313" key="2">
    <source>
        <dbReference type="Proteomes" id="UP000828941"/>
    </source>
</evidence>
<reference evidence="1 2" key="1">
    <citation type="journal article" date="2022" name="DNA Res.">
        <title>Chromosomal-level genome assembly of the orchid tree Bauhinia variegata (Leguminosae; Cercidoideae) supports the allotetraploid origin hypothesis of Bauhinia.</title>
        <authorList>
            <person name="Zhong Y."/>
            <person name="Chen Y."/>
            <person name="Zheng D."/>
            <person name="Pang J."/>
            <person name="Liu Y."/>
            <person name="Luo S."/>
            <person name="Meng S."/>
            <person name="Qian L."/>
            <person name="Wei D."/>
            <person name="Dai S."/>
            <person name="Zhou R."/>
        </authorList>
    </citation>
    <scope>NUCLEOTIDE SEQUENCE [LARGE SCALE GENOMIC DNA]</scope>
    <source>
        <strain evidence="1">BV-YZ2020</strain>
    </source>
</reference>
<dbReference type="EMBL" id="CM039437">
    <property type="protein sequence ID" value="KAI4307197.1"/>
    <property type="molecule type" value="Genomic_DNA"/>
</dbReference>
<comment type="caution">
    <text evidence="1">The sequence shown here is derived from an EMBL/GenBank/DDBJ whole genome shotgun (WGS) entry which is preliminary data.</text>
</comment>